<keyword evidence="3" id="KW-1185">Reference proteome</keyword>
<protein>
    <submittedName>
        <fullName evidence="2">Uncharacterized protein</fullName>
    </submittedName>
</protein>
<feature type="region of interest" description="Disordered" evidence="1">
    <location>
        <begin position="705"/>
        <end position="784"/>
    </location>
</feature>
<feature type="region of interest" description="Disordered" evidence="1">
    <location>
        <begin position="837"/>
        <end position="863"/>
    </location>
</feature>
<dbReference type="EMBL" id="JAUEPN010000005">
    <property type="protein sequence ID" value="KAK3294874.1"/>
    <property type="molecule type" value="Genomic_DNA"/>
</dbReference>
<feature type="compositionally biased region" description="Low complexity" evidence="1">
    <location>
        <begin position="732"/>
        <end position="743"/>
    </location>
</feature>
<dbReference type="AlphaFoldDB" id="A0AAE0LS57"/>
<proteinExistence type="predicted"/>
<feature type="compositionally biased region" description="Low complexity" evidence="1">
    <location>
        <begin position="705"/>
        <end position="724"/>
    </location>
</feature>
<evidence type="ECO:0000313" key="2">
    <source>
        <dbReference type="EMBL" id="KAK3294874.1"/>
    </source>
</evidence>
<dbReference type="GeneID" id="87838715"/>
<feature type="compositionally biased region" description="Acidic residues" evidence="1">
    <location>
        <begin position="853"/>
        <end position="863"/>
    </location>
</feature>
<feature type="compositionally biased region" description="Acidic residues" evidence="1">
    <location>
        <begin position="837"/>
        <end position="846"/>
    </location>
</feature>
<feature type="compositionally biased region" description="Polar residues" evidence="1">
    <location>
        <begin position="751"/>
        <end position="763"/>
    </location>
</feature>
<reference evidence="2" key="2">
    <citation type="submission" date="2023-06" db="EMBL/GenBank/DDBJ databases">
        <authorList>
            <consortium name="Lawrence Berkeley National Laboratory"/>
            <person name="Haridas S."/>
            <person name="Hensen N."/>
            <person name="Bonometti L."/>
            <person name="Westerberg I."/>
            <person name="Brannstrom I.O."/>
            <person name="Guillou S."/>
            <person name="Cros-Aarteil S."/>
            <person name="Calhoun S."/>
            <person name="Kuo A."/>
            <person name="Mondo S."/>
            <person name="Pangilinan J."/>
            <person name="Riley R."/>
            <person name="Labutti K."/>
            <person name="Andreopoulos B."/>
            <person name="Lipzen A."/>
            <person name="Chen C."/>
            <person name="Yanf M."/>
            <person name="Daum C."/>
            <person name="Ng V."/>
            <person name="Clum A."/>
            <person name="Steindorff A."/>
            <person name="Ohm R."/>
            <person name="Martin F."/>
            <person name="Silar P."/>
            <person name="Natvig D."/>
            <person name="Lalanne C."/>
            <person name="Gautier V."/>
            <person name="Ament-Velasquez S.L."/>
            <person name="Kruys A."/>
            <person name="Hutchinson M.I."/>
            <person name="Powell A.J."/>
            <person name="Barry K."/>
            <person name="Miller A.N."/>
            <person name="Grigoriev I.V."/>
            <person name="Debuchy R."/>
            <person name="Gladieux P."/>
            <person name="Thoren M.H."/>
            <person name="Johannesson H."/>
        </authorList>
    </citation>
    <scope>NUCLEOTIDE SEQUENCE</scope>
    <source>
        <strain evidence="2">CBS 168.71</strain>
    </source>
</reference>
<name>A0AAE0LS57_9PEZI</name>
<sequence>MNSSSPQSRANAFPFTLAANNRELNRTTSNAIDAHLMEIALTRRPTTTGNQDTVLAIVTFPKDDRSSIACDGVRWGQDIKLRMSYDKLTSLGSKKIQDMFAPRAQARFRRRFGFERDVQLPPGIKYVLDFTPPAEGAELADLTAALWLPRMVKLWFLAGQYYPDSILEEGIGHPTRPLANKAVGAILTLGHDDVCKNLACLTDYAEWQCKDQLPGIVDDPADGPSHIPSWRKVEDYCPIRHRVAIVRVLKAINGDGLLLNSAVRLWTVAQVAISLEVPQVVVDPVTQWLVAPPNTKFIEICPEIAFRLAYSLKIPSVLTAAFKILVNELAVDYASSDPGTRRAPMTWAQRQRDDWGDYPSDPVEYASHAFADRMGETLKMLRSDHVLSNLSGPIQEWDKLQAYGAAITASFAPDHVLSITYKTLTAALLAAFHGWVDNALDLDSFNTLNSRRDELLEAQRKHYIPSVSRKPLISLYWTLKPAQKLLTPFFWDHLICIQPRSEFNANNYGGTPLWMHADSFNLELQRALAEAVAPPYDPAPGPIINAAADSPNPAATNPLVAAVLAHMGAGQLIPELAAVNLDNFYHQLSREVRLLGGQHLPSHAQREDESANGIPLFLSDHLLLSLDERELAYLPIWADGLDDGSGGVFQAAIPPADMGPSEPGPAYHTGYTIPSGTLTTGTATASTVAPPSSIAPSDLDLADLTLGKTTGTGTGTSTSTSTSSRTDDWVMATPTPTGTSSTAADHRSLAAQRSGTASTTAPASMTEGRSGGIAGTPSEAFTSGDDEDGLYTAARYAQPAGHQAQGVAIERYVDELEGEEKRAEGEVEVGWDSDEMELDLDSDSDDGSSTVDGFEDVGGDVVR</sequence>
<organism evidence="2 3">
    <name type="scientific">Chaetomium fimeti</name>
    <dbReference type="NCBI Taxonomy" id="1854472"/>
    <lineage>
        <taxon>Eukaryota</taxon>
        <taxon>Fungi</taxon>
        <taxon>Dikarya</taxon>
        <taxon>Ascomycota</taxon>
        <taxon>Pezizomycotina</taxon>
        <taxon>Sordariomycetes</taxon>
        <taxon>Sordariomycetidae</taxon>
        <taxon>Sordariales</taxon>
        <taxon>Chaetomiaceae</taxon>
        <taxon>Chaetomium</taxon>
    </lineage>
</organism>
<dbReference type="Proteomes" id="UP001278766">
    <property type="component" value="Unassembled WGS sequence"/>
</dbReference>
<gene>
    <name evidence="2" type="ORF">B0H64DRAFT_362504</name>
</gene>
<reference evidence="2" key="1">
    <citation type="journal article" date="2023" name="Mol. Phylogenet. Evol.">
        <title>Genome-scale phylogeny and comparative genomics of the fungal order Sordariales.</title>
        <authorList>
            <person name="Hensen N."/>
            <person name="Bonometti L."/>
            <person name="Westerberg I."/>
            <person name="Brannstrom I.O."/>
            <person name="Guillou S."/>
            <person name="Cros-Aarteil S."/>
            <person name="Calhoun S."/>
            <person name="Haridas S."/>
            <person name="Kuo A."/>
            <person name="Mondo S."/>
            <person name="Pangilinan J."/>
            <person name="Riley R."/>
            <person name="LaButti K."/>
            <person name="Andreopoulos B."/>
            <person name="Lipzen A."/>
            <person name="Chen C."/>
            <person name="Yan M."/>
            <person name="Daum C."/>
            <person name="Ng V."/>
            <person name="Clum A."/>
            <person name="Steindorff A."/>
            <person name="Ohm R.A."/>
            <person name="Martin F."/>
            <person name="Silar P."/>
            <person name="Natvig D.O."/>
            <person name="Lalanne C."/>
            <person name="Gautier V."/>
            <person name="Ament-Velasquez S.L."/>
            <person name="Kruys A."/>
            <person name="Hutchinson M.I."/>
            <person name="Powell A.J."/>
            <person name="Barry K."/>
            <person name="Miller A.N."/>
            <person name="Grigoriev I.V."/>
            <person name="Debuchy R."/>
            <person name="Gladieux P."/>
            <person name="Hiltunen Thoren M."/>
            <person name="Johannesson H."/>
        </authorList>
    </citation>
    <scope>NUCLEOTIDE SEQUENCE</scope>
    <source>
        <strain evidence="2">CBS 168.71</strain>
    </source>
</reference>
<comment type="caution">
    <text evidence="2">The sequence shown here is derived from an EMBL/GenBank/DDBJ whole genome shotgun (WGS) entry which is preliminary data.</text>
</comment>
<evidence type="ECO:0000256" key="1">
    <source>
        <dbReference type="SAM" id="MobiDB-lite"/>
    </source>
</evidence>
<evidence type="ECO:0000313" key="3">
    <source>
        <dbReference type="Proteomes" id="UP001278766"/>
    </source>
</evidence>
<accession>A0AAE0LS57</accession>
<dbReference type="RefSeq" id="XP_062658388.1">
    <property type="nucleotide sequence ID" value="XM_062801767.1"/>
</dbReference>